<name>A0A2X3JYU3_ECOLX</name>
<evidence type="ECO:0000313" key="3">
    <source>
        <dbReference type="Proteomes" id="UP000250991"/>
    </source>
</evidence>
<keyword evidence="1" id="KW-1133">Transmembrane helix</keyword>
<keyword evidence="1" id="KW-0472">Membrane</keyword>
<accession>A0A2X3JYU3</accession>
<evidence type="ECO:0000256" key="1">
    <source>
        <dbReference type="SAM" id="Phobius"/>
    </source>
</evidence>
<keyword evidence="1" id="KW-0812">Transmembrane</keyword>
<organism evidence="2 3">
    <name type="scientific">Escherichia coli</name>
    <dbReference type="NCBI Taxonomy" id="562"/>
    <lineage>
        <taxon>Bacteria</taxon>
        <taxon>Pseudomonadati</taxon>
        <taxon>Pseudomonadota</taxon>
        <taxon>Gammaproteobacteria</taxon>
        <taxon>Enterobacterales</taxon>
        <taxon>Enterobacteriaceae</taxon>
        <taxon>Escherichia</taxon>
    </lineage>
</organism>
<gene>
    <name evidence="2" type="ORF">NCTC8009_01290</name>
</gene>
<dbReference type="EMBL" id="UARW01000010">
    <property type="protein sequence ID" value="SQD00881.1"/>
    <property type="molecule type" value="Genomic_DNA"/>
</dbReference>
<sequence length="32" mass="3449">MELSDGGDVVNAYPSVVIVLVMQRAFVRGLGR</sequence>
<reference evidence="2 3" key="1">
    <citation type="submission" date="2018-06" db="EMBL/GenBank/DDBJ databases">
        <authorList>
            <consortium name="Pathogen Informatics"/>
            <person name="Doyle S."/>
        </authorList>
    </citation>
    <scope>NUCLEOTIDE SEQUENCE [LARGE SCALE GENOMIC DNA]</scope>
    <source>
        <strain evidence="2 3">NCTC8009</strain>
    </source>
</reference>
<feature type="transmembrane region" description="Helical" evidence="1">
    <location>
        <begin position="12"/>
        <end position="31"/>
    </location>
</feature>
<protein>
    <submittedName>
        <fullName evidence="2">Uncharacterized protein</fullName>
    </submittedName>
</protein>
<proteinExistence type="predicted"/>
<dbReference type="Proteomes" id="UP000250991">
    <property type="component" value="Unassembled WGS sequence"/>
</dbReference>
<dbReference type="AlphaFoldDB" id="A0A2X3JYU3"/>
<evidence type="ECO:0000313" key="2">
    <source>
        <dbReference type="EMBL" id="SQD00881.1"/>
    </source>
</evidence>